<dbReference type="Pfam" id="PF02423">
    <property type="entry name" value="OCD_Mu_crystall"/>
    <property type="match status" value="1"/>
</dbReference>
<comment type="caution">
    <text evidence="1">The sequence shown here is derived from an EMBL/GenBank/DDBJ whole genome shotgun (WGS) entry which is preliminary data.</text>
</comment>
<reference evidence="1 2" key="1">
    <citation type="submission" date="2020-06" db="EMBL/GenBank/DDBJ databases">
        <title>Actinomadura xiongansis sp. nov., isolated from soil of Baiyangdian.</title>
        <authorList>
            <person name="Zhang X."/>
        </authorList>
    </citation>
    <scope>NUCLEOTIDE SEQUENCE [LARGE SCALE GENOMIC DNA]</scope>
    <source>
        <strain evidence="1 2">HBUM206468</strain>
    </source>
</reference>
<dbReference type="PANTHER" id="PTHR13812">
    <property type="entry name" value="KETIMINE REDUCTASE MU-CRYSTALLIN"/>
    <property type="match status" value="1"/>
</dbReference>
<dbReference type="InterPro" id="IPR003462">
    <property type="entry name" value="ODC_Mu_crystall"/>
</dbReference>
<sequence length="318" mass="32832">MTVLLTRSDVRRLLEVDAALGALRAGFTAERPPIEALRVRTDLPRAGSSATTLLPGLIGGIPAYTVKVNAKFPDAVPALRGLLCLHSVEDGTLFAVMDSAEVTAWRTGLSAALATDLLAPPGADTLGVIGAGAQAGMVVRGLAALRRHDSVVVCDLSADRARAFTAEAEAMTCAPARVVATPRQITAAAATVIIATWAREPLLDLPDVPPGCHVTSLGADEPGKRELSADLLRGATLFVDDVPLNLRMGAVGNAGLGPEAVAATLTEVLRGEHPGRSSPGELTVYAPVGLPWQDLALAWACYQAALSDGGGTRIDFLS</sequence>
<organism evidence="1 2">
    <name type="scientific">Actinomadura alba</name>
    <dbReference type="NCBI Taxonomy" id="406431"/>
    <lineage>
        <taxon>Bacteria</taxon>
        <taxon>Bacillati</taxon>
        <taxon>Actinomycetota</taxon>
        <taxon>Actinomycetes</taxon>
        <taxon>Streptosporangiales</taxon>
        <taxon>Thermomonosporaceae</taxon>
        <taxon>Actinomadura</taxon>
    </lineage>
</organism>
<dbReference type="Gene3D" id="3.30.1780.10">
    <property type="entry name" value="ornithine cyclodeaminase, domain 1"/>
    <property type="match status" value="1"/>
</dbReference>
<dbReference type="PANTHER" id="PTHR13812:SF19">
    <property type="entry name" value="KETIMINE REDUCTASE MU-CRYSTALLIN"/>
    <property type="match status" value="1"/>
</dbReference>
<dbReference type="SUPFAM" id="SSF51735">
    <property type="entry name" value="NAD(P)-binding Rossmann-fold domains"/>
    <property type="match status" value="1"/>
</dbReference>
<proteinExistence type="predicted"/>
<name>A0ABR7M358_9ACTN</name>
<evidence type="ECO:0000313" key="1">
    <source>
        <dbReference type="EMBL" id="MBC6471363.1"/>
    </source>
</evidence>
<evidence type="ECO:0000313" key="2">
    <source>
        <dbReference type="Proteomes" id="UP000805614"/>
    </source>
</evidence>
<keyword evidence="2" id="KW-1185">Reference proteome</keyword>
<dbReference type="InterPro" id="IPR036291">
    <property type="entry name" value="NAD(P)-bd_dom_sf"/>
</dbReference>
<dbReference type="Proteomes" id="UP000805614">
    <property type="component" value="Unassembled WGS sequence"/>
</dbReference>
<dbReference type="PIRSF" id="PIRSF001439">
    <property type="entry name" value="CryM"/>
    <property type="match status" value="1"/>
</dbReference>
<gene>
    <name evidence="1" type="ORF">HKK74_38650</name>
</gene>
<protein>
    <submittedName>
        <fullName evidence="1">Ornithine cyclodeaminase family protein</fullName>
    </submittedName>
</protein>
<accession>A0ABR7M358</accession>
<dbReference type="EMBL" id="JABVEC010000073">
    <property type="protein sequence ID" value="MBC6471363.1"/>
    <property type="molecule type" value="Genomic_DNA"/>
</dbReference>
<dbReference type="Gene3D" id="3.40.50.720">
    <property type="entry name" value="NAD(P)-binding Rossmann-like Domain"/>
    <property type="match status" value="1"/>
</dbReference>
<dbReference type="InterPro" id="IPR023401">
    <property type="entry name" value="ODC_N"/>
</dbReference>
<dbReference type="RefSeq" id="WP_187248400.1">
    <property type="nucleotide sequence ID" value="NZ_BAAAOK010000012.1"/>
</dbReference>